<dbReference type="RefSeq" id="WP_155614323.1">
    <property type="nucleotide sequence ID" value="NZ_WNZX01000004.1"/>
</dbReference>
<dbReference type="InterPro" id="IPR036388">
    <property type="entry name" value="WH-like_DNA-bd_sf"/>
</dbReference>
<dbReference type="Pfam" id="PF03466">
    <property type="entry name" value="LysR_substrate"/>
    <property type="match status" value="1"/>
</dbReference>
<organism evidence="6 7">
    <name type="scientific">Paenibacillus validus</name>
    <dbReference type="NCBI Taxonomy" id="44253"/>
    <lineage>
        <taxon>Bacteria</taxon>
        <taxon>Bacillati</taxon>
        <taxon>Bacillota</taxon>
        <taxon>Bacilli</taxon>
        <taxon>Bacillales</taxon>
        <taxon>Paenibacillaceae</taxon>
        <taxon>Paenibacillus</taxon>
    </lineage>
</organism>
<evidence type="ECO:0000256" key="3">
    <source>
        <dbReference type="ARBA" id="ARBA00023125"/>
    </source>
</evidence>
<dbReference type="CDD" id="cd05466">
    <property type="entry name" value="PBP2_LTTR_substrate"/>
    <property type="match status" value="1"/>
</dbReference>
<dbReference type="GO" id="GO:0003677">
    <property type="term" value="F:DNA binding"/>
    <property type="evidence" value="ECO:0007669"/>
    <property type="project" value="UniProtKB-KW"/>
</dbReference>
<comment type="caution">
    <text evidence="6">The sequence shown here is derived from an EMBL/GenBank/DDBJ whole genome shotgun (WGS) entry which is preliminary data.</text>
</comment>
<keyword evidence="7" id="KW-1185">Reference proteome</keyword>
<evidence type="ECO:0000259" key="5">
    <source>
        <dbReference type="PROSITE" id="PS50931"/>
    </source>
</evidence>
<evidence type="ECO:0000313" key="7">
    <source>
        <dbReference type="Proteomes" id="UP000450917"/>
    </source>
</evidence>
<dbReference type="SUPFAM" id="SSF53850">
    <property type="entry name" value="Periplasmic binding protein-like II"/>
    <property type="match status" value="1"/>
</dbReference>
<name>A0A7X2ZA08_9BACL</name>
<dbReference type="FunFam" id="1.10.10.10:FF:000455">
    <property type="entry name" value="LysR family transcriptional regulator"/>
    <property type="match status" value="1"/>
</dbReference>
<proteinExistence type="inferred from homology"/>
<dbReference type="SUPFAM" id="SSF46785">
    <property type="entry name" value="Winged helix' DNA-binding domain"/>
    <property type="match status" value="1"/>
</dbReference>
<accession>A0A7X2ZA08</accession>
<dbReference type="GO" id="GO:0003700">
    <property type="term" value="F:DNA-binding transcription factor activity"/>
    <property type="evidence" value="ECO:0007669"/>
    <property type="project" value="InterPro"/>
</dbReference>
<dbReference type="InterPro" id="IPR050950">
    <property type="entry name" value="HTH-type_LysR_regulators"/>
</dbReference>
<dbReference type="PANTHER" id="PTHR30419:SF24">
    <property type="entry name" value="HTH-TYPE TRANSCRIPTIONAL REGULATOR CZCR"/>
    <property type="match status" value="1"/>
</dbReference>
<dbReference type="Proteomes" id="UP000450917">
    <property type="component" value="Unassembled WGS sequence"/>
</dbReference>
<keyword evidence="3" id="KW-0238">DNA-binding</keyword>
<keyword evidence="4" id="KW-0804">Transcription</keyword>
<evidence type="ECO:0000256" key="4">
    <source>
        <dbReference type="ARBA" id="ARBA00023163"/>
    </source>
</evidence>
<dbReference type="EMBL" id="WNZX01000004">
    <property type="protein sequence ID" value="MUG70388.1"/>
    <property type="molecule type" value="Genomic_DNA"/>
</dbReference>
<dbReference type="Pfam" id="PF00126">
    <property type="entry name" value="HTH_1"/>
    <property type="match status" value="1"/>
</dbReference>
<dbReference type="AlphaFoldDB" id="A0A7X2ZA08"/>
<comment type="similarity">
    <text evidence="1">Belongs to the LysR transcriptional regulatory family.</text>
</comment>
<dbReference type="Gene3D" id="1.10.10.10">
    <property type="entry name" value="Winged helix-like DNA-binding domain superfamily/Winged helix DNA-binding domain"/>
    <property type="match status" value="1"/>
</dbReference>
<reference evidence="6 7" key="1">
    <citation type="submission" date="2019-11" db="EMBL/GenBank/DDBJ databases">
        <title>Draft genome sequences of five Paenibacillus species of dairy origin.</title>
        <authorList>
            <person name="Olajide A.M."/>
            <person name="Chen S."/>
            <person name="Lapointe G."/>
        </authorList>
    </citation>
    <scope>NUCLEOTIDE SEQUENCE [LARGE SCALE GENOMIC DNA]</scope>
    <source>
        <strain evidence="6 7">2CS3</strain>
    </source>
</reference>
<protein>
    <submittedName>
        <fullName evidence="6">LysR family transcriptional regulator</fullName>
    </submittedName>
</protein>
<dbReference type="PANTHER" id="PTHR30419">
    <property type="entry name" value="HTH-TYPE TRANSCRIPTIONAL REGULATOR YBHD"/>
    <property type="match status" value="1"/>
</dbReference>
<dbReference type="PROSITE" id="PS50931">
    <property type="entry name" value="HTH_LYSR"/>
    <property type="match status" value="1"/>
</dbReference>
<evidence type="ECO:0000256" key="2">
    <source>
        <dbReference type="ARBA" id="ARBA00023015"/>
    </source>
</evidence>
<dbReference type="InterPro" id="IPR000847">
    <property type="entry name" value="LysR_HTH_N"/>
</dbReference>
<dbReference type="GO" id="GO:0005829">
    <property type="term" value="C:cytosol"/>
    <property type="evidence" value="ECO:0007669"/>
    <property type="project" value="TreeGrafter"/>
</dbReference>
<gene>
    <name evidence="6" type="ORF">GNP93_06815</name>
</gene>
<evidence type="ECO:0000256" key="1">
    <source>
        <dbReference type="ARBA" id="ARBA00009437"/>
    </source>
</evidence>
<keyword evidence="2" id="KW-0805">Transcription regulation</keyword>
<dbReference type="InterPro" id="IPR005119">
    <property type="entry name" value="LysR_subst-bd"/>
</dbReference>
<dbReference type="Gene3D" id="3.40.190.290">
    <property type="match status" value="1"/>
</dbReference>
<sequence length="295" mass="32764">MTITQYMVFAKAMETGSFTKAAQALNMTQPAVSHAISGLESDLGVSLIVRDRRKGIVLTDVGQRVLVQIREILQRIENIEQIAAAEKGLEVGTIRIGTFPSAAAHFFPKIIDFFQRNYPNLRLELHEGTIEEVKEWLRTRVVDAGIIILPDGKMDHIPILRDKMVAVLRDDHPLCLRASVTINDLDSEPLIVCHGGYDAPIIEMFHQAGVRLNIAYGVYNVNTVLNMIKEGLGAAILSGLSLTHLPPGIQTRDLEPRVYRDVSIAVPSLPECSLAVQLFIKTMKQLFAPDSNMFR</sequence>
<feature type="domain" description="HTH lysR-type" evidence="5">
    <location>
        <begin position="1"/>
        <end position="59"/>
    </location>
</feature>
<evidence type="ECO:0000313" key="6">
    <source>
        <dbReference type="EMBL" id="MUG70388.1"/>
    </source>
</evidence>
<dbReference type="PRINTS" id="PR00039">
    <property type="entry name" value="HTHLYSR"/>
</dbReference>
<dbReference type="InterPro" id="IPR036390">
    <property type="entry name" value="WH_DNA-bd_sf"/>
</dbReference>